<protein>
    <submittedName>
        <fullName evidence="1">Uncharacterized protein</fullName>
    </submittedName>
</protein>
<name>A0A6C0D290_9ZZZZ</name>
<organism evidence="1">
    <name type="scientific">viral metagenome</name>
    <dbReference type="NCBI Taxonomy" id="1070528"/>
    <lineage>
        <taxon>unclassified sequences</taxon>
        <taxon>metagenomes</taxon>
        <taxon>organismal metagenomes</taxon>
    </lineage>
</organism>
<reference evidence="1" key="1">
    <citation type="journal article" date="2020" name="Nature">
        <title>Giant virus diversity and host interactions through global metagenomics.</title>
        <authorList>
            <person name="Schulz F."/>
            <person name="Roux S."/>
            <person name="Paez-Espino D."/>
            <person name="Jungbluth S."/>
            <person name="Walsh D.A."/>
            <person name="Denef V.J."/>
            <person name="McMahon K.D."/>
            <person name="Konstantinidis K.T."/>
            <person name="Eloe-Fadrosh E.A."/>
            <person name="Kyrpides N.C."/>
            <person name="Woyke T."/>
        </authorList>
    </citation>
    <scope>NUCLEOTIDE SEQUENCE</scope>
    <source>
        <strain evidence="1">GVMAG-M-3300023174-107</strain>
    </source>
</reference>
<sequence>MQYINNFAIADPTLTKGKLSYADKLIIQKATTTITSWNSIVSNGVSVTMANNSDIQYITNQNNLCSTRTRDLKAATNAIKNKFVFYNLK</sequence>
<dbReference type="EMBL" id="MN739522">
    <property type="protein sequence ID" value="QHT10552.1"/>
    <property type="molecule type" value="Genomic_DNA"/>
</dbReference>
<proteinExistence type="predicted"/>
<evidence type="ECO:0000313" key="1">
    <source>
        <dbReference type="EMBL" id="QHT10552.1"/>
    </source>
</evidence>
<accession>A0A6C0D290</accession>
<dbReference type="AlphaFoldDB" id="A0A6C0D290"/>